<dbReference type="Proteomes" id="UP000828390">
    <property type="component" value="Unassembled WGS sequence"/>
</dbReference>
<proteinExistence type="predicted"/>
<protein>
    <submittedName>
        <fullName evidence="1">Uncharacterized protein</fullName>
    </submittedName>
</protein>
<dbReference type="AlphaFoldDB" id="A0A9D4I846"/>
<evidence type="ECO:0000313" key="2">
    <source>
        <dbReference type="Proteomes" id="UP000828390"/>
    </source>
</evidence>
<comment type="caution">
    <text evidence="1">The sequence shown here is derived from an EMBL/GenBank/DDBJ whole genome shotgun (WGS) entry which is preliminary data.</text>
</comment>
<sequence>MEHPHQCQQWASRLFLQRYQTFPWRASPNGAYDSHHFIKSGATTPGNTRGTIQLSSRDITLSKSSICTPNFRTN</sequence>
<name>A0A9D4I846_DREPO</name>
<reference evidence="1" key="2">
    <citation type="submission" date="2020-11" db="EMBL/GenBank/DDBJ databases">
        <authorList>
            <person name="McCartney M.A."/>
            <person name="Auch B."/>
            <person name="Kono T."/>
            <person name="Mallez S."/>
            <person name="Becker A."/>
            <person name="Gohl D.M."/>
            <person name="Silverstein K.A.T."/>
            <person name="Koren S."/>
            <person name="Bechman K.B."/>
            <person name="Herman A."/>
            <person name="Abrahante J.E."/>
            <person name="Garbe J."/>
        </authorList>
    </citation>
    <scope>NUCLEOTIDE SEQUENCE</scope>
    <source>
        <strain evidence="1">Duluth1</strain>
        <tissue evidence="1">Whole animal</tissue>
    </source>
</reference>
<evidence type="ECO:0000313" key="1">
    <source>
        <dbReference type="EMBL" id="KAH3750192.1"/>
    </source>
</evidence>
<gene>
    <name evidence="1" type="ORF">DPMN_184711</name>
</gene>
<reference evidence="1" key="1">
    <citation type="journal article" date="2019" name="bioRxiv">
        <title>The Genome of the Zebra Mussel, Dreissena polymorpha: A Resource for Invasive Species Research.</title>
        <authorList>
            <person name="McCartney M.A."/>
            <person name="Auch B."/>
            <person name="Kono T."/>
            <person name="Mallez S."/>
            <person name="Zhang Y."/>
            <person name="Obille A."/>
            <person name="Becker A."/>
            <person name="Abrahante J.E."/>
            <person name="Garbe J."/>
            <person name="Badalamenti J.P."/>
            <person name="Herman A."/>
            <person name="Mangelson H."/>
            <person name="Liachko I."/>
            <person name="Sullivan S."/>
            <person name="Sone E.D."/>
            <person name="Koren S."/>
            <person name="Silverstein K.A.T."/>
            <person name="Beckman K.B."/>
            <person name="Gohl D.M."/>
        </authorList>
    </citation>
    <scope>NUCLEOTIDE SEQUENCE</scope>
    <source>
        <strain evidence="1">Duluth1</strain>
        <tissue evidence="1">Whole animal</tissue>
    </source>
</reference>
<keyword evidence="2" id="KW-1185">Reference proteome</keyword>
<dbReference type="EMBL" id="JAIWYP010000010">
    <property type="protein sequence ID" value="KAH3750192.1"/>
    <property type="molecule type" value="Genomic_DNA"/>
</dbReference>
<accession>A0A9D4I846</accession>
<organism evidence="1 2">
    <name type="scientific">Dreissena polymorpha</name>
    <name type="common">Zebra mussel</name>
    <name type="synonym">Mytilus polymorpha</name>
    <dbReference type="NCBI Taxonomy" id="45954"/>
    <lineage>
        <taxon>Eukaryota</taxon>
        <taxon>Metazoa</taxon>
        <taxon>Spiralia</taxon>
        <taxon>Lophotrochozoa</taxon>
        <taxon>Mollusca</taxon>
        <taxon>Bivalvia</taxon>
        <taxon>Autobranchia</taxon>
        <taxon>Heteroconchia</taxon>
        <taxon>Euheterodonta</taxon>
        <taxon>Imparidentia</taxon>
        <taxon>Neoheterodontei</taxon>
        <taxon>Myida</taxon>
        <taxon>Dreissenoidea</taxon>
        <taxon>Dreissenidae</taxon>
        <taxon>Dreissena</taxon>
    </lineage>
</organism>